<evidence type="ECO:0000313" key="3">
    <source>
        <dbReference type="Proteomes" id="UP001159427"/>
    </source>
</evidence>
<comment type="caution">
    <text evidence="2">The sequence shown here is derived from an EMBL/GenBank/DDBJ whole genome shotgun (WGS) entry which is preliminary data.</text>
</comment>
<organism evidence="2 3">
    <name type="scientific">Porites evermanni</name>
    <dbReference type="NCBI Taxonomy" id="104178"/>
    <lineage>
        <taxon>Eukaryota</taxon>
        <taxon>Metazoa</taxon>
        <taxon>Cnidaria</taxon>
        <taxon>Anthozoa</taxon>
        <taxon>Hexacorallia</taxon>
        <taxon>Scleractinia</taxon>
        <taxon>Fungiina</taxon>
        <taxon>Poritidae</taxon>
        <taxon>Porites</taxon>
    </lineage>
</organism>
<feature type="domain" description="TRADD-like N-terminal" evidence="1">
    <location>
        <begin position="485"/>
        <end position="526"/>
    </location>
</feature>
<protein>
    <recommendedName>
        <fullName evidence="1">TRADD-like N-terminal domain-containing protein</fullName>
    </recommendedName>
</protein>
<gene>
    <name evidence="2" type="ORF">PEVE_00002244</name>
</gene>
<accession>A0ABN8Q870</accession>
<dbReference type="Pfam" id="PF20694">
    <property type="entry name" value="TRADD-like_N"/>
    <property type="match status" value="1"/>
</dbReference>
<dbReference type="Gene3D" id="3.40.50.2000">
    <property type="entry name" value="Glycogen Phosphorylase B"/>
    <property type="match status" value="2"/>
</dbReference>
<dbReference type="PANTHER" id="PTHR12526:SF638">
    <property type="entry name" value="SPORE COAT PROTEIN SA"/>
    <property type="match status" value="1"/>
</dbReference>
<dbReference type="CDD" id="cd03801">
    <property type="entry name" value="GT4_PimA-like"/>
    <property type="match status" value="1"/>
</dbReference>
<keyword evidence="3" id="KW-1185">Reference proteome</keyword>
<evidence type="ECO:0000259" key="1">
    <source>
        <dbReference type="Pfam" id="PF20694"/>
    </source>
</evidence>
<dbReference type="Proteomes" id="UP001159427">
    <property type="component" value="Unassembled WGS sequence"/>
</dbReference>
<reference evidence="2 3" key="1">
    <citation type="submission" date="2022-05" db="EMBL/GenBank/DDBJ databases">
        <authorList>
            <consortium name="Genoscope - CEA"/>
            <person name="William W."/>
        </authorList>
    </citation>
    <scope>NUCLEOTIDE SEQUENCE [LARGE SCALE GENOMIC DNA]</scope>
</reference>
<dbReference type="Pfam" id="PF20706">
    <property type="entry name" value="GT4-conflict"/>
    <property type="match status" value="1"/>
</dbReference>
<dbReference type="InterPro" id="IPR049341">
    <property type="entry name" value="TRADD-like_N"/>
</dbReference>
<dbReference type="EMBL" id="CALNXI010001126">
    <property type="protein sequence ID" value="CAH3156591.1"/>
    <property type="molecule type" value="Genomic_DNA"/>
</dbReference>
<dbReference type="PANTHER" id="PTHR12526">
    <property type="entry name" value="GLYCOSYLTRANSFERASE"/>
    <property type="match status" value="1"/>
</dbReference>
<proteinExistence type="predicted"/>
<dbReference type="SUPFAM" id="SSF53756">
    <property type="entry name" value="UDP-Glycosyltransferase/glycogen phosphorylase"/>
    <property type="match status" value="1"/>
</dbReference>
<evidence type="ECO:0000313" key="2">
    <source>
        <dbReference type="EMBL" id="CAH3156591.1"/>
    </source>
</evidence>
<sequence>MASNSTEYQENGVSLPPSGKLRVLFLASEWGSCKGGLSTINRELALNIAKHPGMDVTFFVPQCNDEERKAALGLKIKLVEASRVPGMKELHWLSFPPGDLHIDVVVGHGIKLGPQASVIKKSRKCRWVQVVHTVPEELGMHKLYANSLAAAEKKHKTEVELCQLADFVVSIGPKLNEAFRCYLSSCKKDKMVFNFTPGIFSEFLEVEQVAEREGQFQVLLFGRGDEEDFSVKGFDIAARAVASLDNIKLVFVGAPEDKLEEVKNRFLNCGIHVNNLTVRSFLQNRESLKDLFYEVDLAIMPSRTEGFGLTGLEALSAGLPILVSGNSGFGKALSEALFGPSFVVDSDDVQVWANAIKGRKDRDRRKRLGESQALRSLYAETYSWEKQSKGLIQEMISLVQGSSTQYQSFTLQRACQQTEDSSVQDQATVPVLIELDSATFQDDHSGDLTPLMKEMANQFFDTMAAGIKNEEKAKCLFYYLEGVRGVKVKKAIEGSLIITVECPTLEILEQLWDDYCSGHLNAVVQEYLLTDDIKRRLHVEFVKLKTTILEEDYLVCKQFLAGNPLQLRNKQTRSMMNRGCSQVTDVKQETYPEELANKEEVSSPVEEFPAYLQKIKLIHDSEPTKENGNLLRVAVECENPEILEQLWRDYRSGYLNVVAEKCLLTEDIKRRFHLTSVKFKTTILEEDYLACKDFLLSNTGELRNIVKTVGNTN</sequence>
<name>A0ABN8Q870_9CNID</name>